<evidence type="ECO:0000313" key="2">
    <source>
        <dbReference type="Proteomes" id="UP001291623"/>
    </source>
</evidence>
<accession>A0AAE1VJM0</accession>
<reference evidence="1" key="1">
    <citation type="submission" date="2023-12" db="EMBL/GenBank/DDBJ databases">
        <title>Genome assembly of Anisodus tanguticus.</title>
        <authorList>
            <person name="Wang Y.-J."/>
        </authorList>
    </citation>
    <scope>NUCLEOTIDE SEQUENCE</scope>
    <source>
        <strain evidence="1">KB-2021</strain>
        <tissue evidence="1">Leaf</tissue>
    </source>
</reference>
<name>A0AAE1VJM0_9SOLA</name>
<proteinExistence type="predicted"/>
<dbReference type="Proteomes" id="UP001291623">
    <property type="component" value="Unassembled WGS sequence"/>
</dbReference>
<keyword evidence="2" id="KW-1185">Reference proteome</keyword>
<dbReference type="PANTHER" id="PTHR38542">
    <property type="entry name" value="OS04G0450500 PROTEIN"/>
    <property type="match status" value="1"/>
</dbReference>
<organism evidence="1 2">
    <name type="scientific">Anisodus tanguticus</name>
    <dbReference type="NCBI Taxonomy" id="243964"/>
    <lineage>
        <taxon>Eukaryota</taxon>
        <taxon>Viridiplantae</taxon>
        <taxon>Streptophyta</taxon>
        <taxon>Embryophyta</taxon>
        <taxon>Tracheophyta</taxon>
        <taxon>Spermatophyta</taxon>
        <taxon>Magnoliopsida</taxon>
        <taxon>eudicotyledons</taxon>
        <taxon>Gunneridae</taxon>
        <taxon>Pentapetalae</taxon>
        <taxon>asterids</taxon>
        <taxon>lamiids</taxon>
        <taxon>Solanales</taxon>
        <taxon>Solanaceae</taxon>
        <taxon>Solanoideae</taxon>
        <taxon>Hyoscyameae</taxon>
        <taxon>Anisodus</taxon>
    </lineage>
</organism>
<comment type="caution">
    <text evidence="1">The sequence shown here is derived from an EMBL/GenBank/DDBJ whole genome shotgun (WGS) entry which is preliminary data.</text>
</comment>
<dbReference type="PANTHER" id="PTHR38542:SF2">
    <property type="entry name" value="REPLICATION FACTOR A C-TERMINAL DOMAIN-CONTAINING PROTEIN"/>
    <property type="match status" value="1"/>
</dbReference>
<protein>
    <submittedName>
        <fullName evidence="1">Uncharacterized protein</fullName>
    </submittedName>
</protein>
<gene>
    <name evidence="1" type="ORF">RND71_018700</name>
</gene>
<sequence length="182" mass="20197">MAAIVCADALTRSCRIGMAAKDKLQKIVTWLQQGAAVELKNHQASINWKAHEETKSQDCISLKDLSDLPDSCKATLYASVSEVFLPITWRHLPESDVESMFISKRLYVHSDCNVADDLITAGCHLCAAVSLWLMVFNSSGSIKSALSLYCQESSNHLHAVSMIYRSFMLYVCDDSMYAPLLV</sequence>
<dbReference type="AlphaFoldDB" id="A0AAE1VJM0"/>
<dbReference type="EMBL" id="JAVYJV010000009">
    <property type="protein sequence ID" value="KAK4363459.1"/>
    <property type="molecule type" value="Genomic_DNA"/>
</dbReference>
<evidence type="ECO:0000313" key="1">
    <source>
        <dbReference type="EMBL" id="KAK4363459.1"/>
    </source>
</evidence>